<dbReference type="InterPro" id="IPR036737">
    <property type="entry name" value="OmpA-like_sf"/>
</dbReference>
<name>A0ABS9BTS8_9BACT</name>
<feature type="chain" id="PRO_5045719495" evidence="3">
    <location>
        <begin position="22"/>
        <end position="796"/>
    </location>
</feature>
<reference evidence="5 6" key="1">
    <citation type="submission" date="2022-01" db="EMBL/GenBank/DDBJ databases">
        <title>Mariniradius saccharolyticus sp. nov., isolated from sediment of a river.</title>
        <authorList>
            <person name="Liu H."/>
        </authorList>
    </citation>
    <scope>NUCLEOTIDE SEQUENCE [LARGE SCALE GENOMIC DNA]</scope>
    <source>
        <strain evidence="5 6">RY-2</strain>
    </source>
</reference>
<dbReference type="Gene3D" id="3.30.1330.60">
    <property type="entry name" value="OmpA-like domain"/>
    <property type="match status" value="1"/>
</dbReference>
<dbReference type="CDD" id="cd07185">
    <property type="entry name" value="OmpA_C-like"/>
    <property type="match status" value="1"/>
</dbReference>
<feature type="compositionally biased region" description="Low complexity" evidence="2">
    <location>
        <begin position="498"/>
        <end position="515"/>
    </location>
</feature>
<feature type="signal peptide" evidence="3">
    <location>
        <begin position="1"/>
        <end position="21"/>
    </location>
</feature>
<accession>A0ABS9BTS8</accession>
<feature type="region of interest" description="Disordered" evidence="2">
    <location>
        <begin position="483"/>
        <end position="522"/>
    </location>
</feature>
<organism evidence="5 6">
    <name type="scientific">Mariniradius sediminis</name>
    <dbReference type="NCBI Taxonomy" id="2909237"/>
    <lineage>
        <taxon>Bacteria</taxon>
        <taxon>Pseudomonadati</taxon>
        <taxon>Bacteroidota</taxon>
        <taxon>Cytophagia</taxon>
        <taxon>Cytophagales</taxon>
        <taxon>Cyclobacteriaceae</taxon>
        <taxon>Mariniradius</taxon>
    </lineage>
</organism>
<evidence type="ECO:0000313" key="6">
    <source>
        <dbReference type="Proteomes" id="UP001201449"/>
    </source>
</evidence>
<keyword evidence="6" id="KW-1185">Reference proteome</keyword>
<feature type="region of interest" description="Disordered" evidence="2">
    <location>
        <begin position="548"/>
        <end position="590"/>
    </location>
</feature>
<comment type="caution">
    <text evidence="5">The sequence shown here is derived from an EMBL/GenBank/DDBJ whole genome shotgun (WGS) entry which is preliminary data.</text>
</comment>
<feature type="compositionally biased region" description="Basic and acidic residues" evidence="2">
    <location>
        <begin position="570"/>
        <end position="587"/>
    </location>
</feature>
<evidence type="ECO:0000259" key="4">
    <source>
        <dbReference type="PROSITE" id="PS51123"/>
    </source>
</evidence>
<dbReference type="Proteomes" id="UP001201449">
    <property type="component" value="Unassembled WGS sequence"/>
</dbReference>
<dbReference type="RefSeq" id="WP_234860821.1">
    <property type="nucleotide sequence ID" value="NZ_JAKEVZ010000004.1"/>
</dbReference>
<gene>
    <name evidence="5" type="ORF">L0U89_06695</name>
</gene>
<evidence type="ECO:0000313" key="5">
    <source>
        <dbReference type="EMBL" id="MCF1750754.1"/>
    </source>
</evidence>
<evidence type="ECO:0000256" key="3">
    <source>
        <dbReference type="SAM" id="SignalP"/>
    </source>
</evidence>
<feature type="domain" description="OmpA-like" evidence="4">
    <location>
        <begin position="677"/>
        <end position="792"/>
    </location>
</feature>
<evidence type="ECO:0000256" key="1">
    <source>
        <dbReference type="PROSITE-ProRule" id="PRU00473"/>
    </source>
</evidence>
<dbReference type="PROSITE" id="PS51123">
    <property type="entry name" value="OMPA_2"/>
    <property type="match status" value="1"/>
</dbReference>
<dbReference type="Pfam" id="PF00691">
    <property type="entry name" value="OmpA"/>
    <property type="match status" value="1"/>
</dbReference>
<protein>
    <submittedName>
        <fullName evidence="5">OmpA family protein</fullName>
    </submittedName>
</protein>
<sequence>MKNRILVICLLTLFSAFGTQAQQKEFQWRIGFSGGYANYMGDLTPKSVPGAENQSRFHHIFSYNKNYSTRSSFKATLEKQLSPSTGLSLHFGQYYFGMSDRYVDRNGNLYLENPNFPRSLNFTNRTKEIGLAMVFRADNDILLPARSLVAPYFSLGMGVMHFDVWGDLLDENGEKYDNTIPSIIHDGDYETSLPEWETELNGGYGQVTLTTTLGLGIRFRLTRNLEAFAQSDFIFTFSDFLDDVSGRYREEFSSSFQEYASKPGFNIVVPEKPYRGNPNGRSDIIFYHGIGLKYNFGASKRSFRGPRVSAGFVQVSGQMPSSALVIEEEIPQTTTTRFVGERPINADQFLVWQKIQKLDTIKYENQILAWNQEIQKRENLTTAGKVKESDLIKVQTQLERQYQTILDDNVLSASDKETFLRNTDQSRFNVRYSLDSLRRKERELKLEIDSISRLKQDHRLIPTVMVVYADTTNYRMAEAVVPATAGAEKSSDEENRTVESTTISETSEIKATTTTQGALTQEEKERIQDLEAQNRYLQLERDRLLAESVANESKGKQKREKPPKIKNKKRKDEVVIRDESAEENETRRQRRRRLAAAGAVVGTVAVLSQNGDNEEAADNNQGAIEPITPTASQTEALSLAFAAMTKGAYMPQDTRKTDLQMEEENLPDTPTTRRRALPENYFQPIETIYFDSNQRVPAKSETDKLKELTEFVRTHEGYGLLLTGYTDNTGSLSYNLKLAEDRMANVAEALEDEYGISKELIRYQSGGKVLRGTQKANSPQDRKVEVSLIVLEEDED</sequence>
<keyword evidence="1" id="KW-0472">Membrane</keyword>
<evidence type="ECO:0000256" key="2">
    <source>
        <dbReference type="SAM" id="MobiDB-lite"/>
    </source>
</evidence>
<dbReference type="SUPFAM" id="SSF103088">
    <property type="entry name" value="OmpA-like"/>
    <property type="match status" value="1"/>
</dbReference>
<proteinExistence type="predicted"/>
<dbReference type="InterPro" id="IPR006665">
    <property type="entry name" value="OmpA-like"/>
</dbReference>
<keyword evidence="3" id="KW-0732">Signal</keyword>
<feature type="compositionally biased region" description="Basic residues" evidence="2">
    <location>
        <begin position="556"/>
        <end position="569"/>
    </location>
</feature>
<dbReference type="EMBL" id="JAKEVZ010000004">
    <property type="protein sequence ID" value="MCF1750754.1"/>
    <property type="molecule type" value="Genomic_DNA"/>
</dbReference>